<evidence type="ECO:0000256" key="1">
    <source>
        <dbReference type="SAM" id="MobiDB-lite"/>
    </source>
</evidence>
<name>A0AAU6Q862_9DEIO</name>
<dbReference type="EMBL" id="CP149785">
    <property type="protein sequence ID" value="WYF46817.1"/>
    <property type="molecule type" value="Genomic_DNA"/>
</dbReference>
<proteinExistence type="predicted"/>
<reference evidence="2" key="1">
    <citation type="submission" date="2024-03" db="EMBL/GenBank/DDBJ databases">
        <title>Deinococcus weizhi sp. nov., isolated from human skin.</title>
        <authorList>
            <person name="Wei Z."/>
            <person name="Tian F."/>
            <person name="Yang C."/>
            <person name="Xin L.T."/>
            <person name="Wen Z.J."/>
            <person name="Lan K.C."/>
            <person name="Yu L."/>
            <person name="Zhe W."/>
            <person name="Dan F.D."/>
            <person name="Jun W."/>
            <person name="Rui Z."/>
            <person name="Yong X.J."/>
            <person name="Ting Y."/>
            <person name="Wei X."/>
            <person name="Xu Z.G."/>
            <person name="Xin Z."/>
            <person name="Dong F.G."/>
            <person name="Ni X.M."/>
            <person name="Zheng M.G."/>
            <person name="Chun Y."/>
            <person name="Qian W.X."/>
        </authorList>
    </citation>
    <scope>NUCLEOTIDE SEQUENCE</scope>
    <source>
        <strain evidence="2">VB142</strain>
        <plasmid evidence="2">p2</plasmid>
    </source>
</reference>
<sequence>MTTISQELTLAERARRQELEATISRGWRTFIQVGEALEEIRAKRLYREDFGTFEEYCQKVWSWSRQRAYQMMDAAKTAGVLEEVGVTVTHEREARQLKPVAQAVAAAPVAQRKSVFEEAMQKAMTPAPAPVQKPSVPVVSWSGGVATLGDKSRTAAPTPPATAPKSLPTRREACTVTILLTMDPKTRLCSGRYSIGGEQKAVDDIYLGGLEDLIESRLDELGFKEES</sequence>
<protein>
    <submittedName>
        <fullName evidence="2">Uncharacterized protein</fullName>
    </submittedName>
</protein>
<geneLocation type="plasmid" evidence="2">
    <name>p2</name>
</geneLocation>
<dbReference type="RefSeq" id="WP_339098344.1">
    <property type="nucleotide sequence ID" value="NZ_CP149785.1"/>
</dbReference>
<feature type="region of interest" description="Disordered" evidence="1">
    <location>
        <begin position="148"/>
        <end position="169"/>
    </location>
</feature>
<organism evidence="2">
    <name type="scientific">Deinococcus sp. VB142</name>
    <dbReference type="NCBI Taxonomy" id="3112952"/>
    <lineage>
        <taxon>Bacteria</taxon>
        <taxon>Thermotogati</taxon>
        <taxon>Deinococcota</taxon>
        <taxon>Deinococci</taxon>
        <taxon>Deinococcales</taxon>
        <taxon>Deinococcaceae</taxon>
        <taxon>Deinococcus</taxon>
    </lineage>
</organism>
<evidence type="ECO:0000313" key="2">
    <source>
        <dbReference type="EMBL" id="WYF46817.1"/>
    </source>
</evidence>
<dbReference type="AlphaFoldDB" id="A0AAU6Q862"/>
<accession>A0AAU6Q862</accession>
<keyword evidence="2" id="KW-0614">Plasmid</keyword>
<gene>
    <name evidence="2" type="ORF">WDJ50_18420</name>
</gene>